<evidence type="ECO:0000313" key="1">
    <source>
        <dbReference type="EMBL" id="EHQ88479.1"/>
    </source>
</evidence>
<reference evidence="1 2" key="1">
    <citation type="submission" date="2011-11" db="EMBL/GenBank/DDBJ databases">
        <title>The Noncontiguous Finished genome of Desulfosporosinus youngiae DSM 17734.</title>
        <authorList>
            <consortium name="US DOE Joint Genome Institute (JGI-PGF)"/>
            <person name="Lucas S."/>
            <person name="Han J."/>
            <person name="Lapidus A."/>
            <person name="Cheng J.-F."/>
            <person name="Goodwin L."/>
            <person name="Pitluck S."/>
            <person name="Peters L."/>
            <person name="Ovchinnikova G."/>
            <person name="Lu M."/>
            <person name="Land M.L."/>
            <person name="Hauser L."/>
            <person name="Pester M."/>
            <person name="Spring S."/>
            <person name="Ollivier B."/>
            <person name="Rattei T."/>
            <person name="Klenk H.-P."/>
            <person name="Wagner M."/>
            <person name="Loy A."/>
            <person name="Woyke T.J."/>
        </authorList>
    </citation>
    <scope>NUCLEOTIDE SEQUENCE [LARGE SCALE GENOMIC DNA]</scope>
    <source>
        <strain evidence="1 2">DSM 17734</strain>
    </source>
</reference>
<dbReference type="STRING" id="768710.DesyoDRAFT_1316"/>
<organism evidence="1 2">
    <name type="scientific">Desulfosporosinus youngiae DSM 17734</name>
    <dbReference type="NCBI Taxonomy" id="768710"/>
    <lineage>
        <taxon>Bacteria</taxon>
        <taxon>Bacillati</taxon>
        <taxon>Bacillota</taxon>
        <taxon>Clostridia</taxon>
        <taxon>Eubacteriales</taxon>
        <taxon>Desulfitobacteriaceae</taxon>
        <taxon>Desulfosporosinus</taxon>
    </lineage>
</organism>
<dbReference type="PROSITE" id="PS51257">
    <property type="entry name" value="PROKAR_LIPOPROTEIN"/>
    <property type="match status" value="1"/>
</dbReference>
<name>H5Y2D1_9FIRM</name>
<dbReference type="AlphaFoldDB" id="H5Y2D1"/>
<proteinExistence type="predicted"/>
<keyword evidence="2" id="KW-1185">Reference proteome</keyword>
<gene>
    <name evidence="1" type="ORF">DesyoDRAFT_1316</name>
</gene>
<sequence>MKRIIAAVLLILILIVGCSNNSLKSDNRKPILNQMNNEHETQNQGISIFESKEDNQSGIKSKVAIKTYYKEPPSLKDENTIILNGLLKGEFIEVVVEGEIKDFKHVELKWDDKLKALIETRVINKFDTLTNKTIVIQTYLPDGIPSEKVQWKTISGKAYEFIIAENNLGIGRKEEGITEEKPILTSNASTTVQNSANDNNPTLPLKGKDLEGFIPEGWDIKSSAEGDLNMDSLLDIVAVIEKKDDEDSSFPRILFVLVQDKDRSYTLTVKTATAIMRANEGGVWGDPFESISVDRGSILLSFCGGSNWRWYKQYRFRFQDNGWYLIGATLGSYFTGTTTRENADQEDYNLLTGETIIKKAGENGRINATKSNRGIKALLNLNKFNVDSEEKQF</sequence>
<accession>H5Y2D1</accession>
<dbReference type="EMBL" id="CM001441">
    <property type="protein sequence ID" value="EHQ88479.1"/>
    <property type="molecule type" value="Genomic_DNA"/>
</dbReference>
<protein>
    <recommendedName>
        <fullName evidence="3">Lipoprotein</fullName>
    </recommendedName>
</protein>
<dbReference type="OrthoDB" id="86940at2"/>
<evidence type="ECO:0000313" key="2">
    <source>
        <dbReference type="Proteomes" id="UP000005104"/>
    </source>
</evidence>
<dbReference type="eggNOG" id="ENOG5032BYE">
    <property type="taxonomic scope" value="Bacteria"/>
</dbReference>
<dbReference type="RefSeq" id="WP_007780914.1">
    <property type="nucleotide sequence ID" value="NZ_CM001441.1"/>
</dbReference>
<dbReference type="Proteomes" id="UP000005104">
    <property type="component" value="Chromosome"/>
</dbReference>
<dbReference type="HOGENOM" id="CLU_701561_0_0_9"/>
<evidence type="ECO:0008006" key="3">
    <source>
        <dbReference type="Google" id="ProtNLM"/>
    </source>
</evidence>